<evidence type="ECO:0000313" key="11">
    <source>
        <dbReference type="Proteomes" id="UP001168990"/>
    </source>
</evidence>
<comment type="similarity">
    <text evidence="2">Belongs to the VPS37 family.</text>
</comment>
<feature type="coiled-coil region" evidence="8">
    <location>
        <begin position="332"/>
        <end position="366"/>
    </location>
</feature>
<reference evidence="10" key="1">
    <citation type="journal article" date="2023" name="bioRxiv">
        <title>Scaffold-level genome assemblies of two parasitoid biocontrol wasps reveal the parthenogenesis mechanism and an associated novel virus.</title>
        <authorList>
            <person name="Inwood S."/>
            <person name="Skelly J."/>
            <person name="Guhlin J."/>
            <person name="Harrop T."/>
            <person name="Goldson S."/>
            <person name="Dearden P."/>
        </authorList>
    </citation>
    <scope>NUCLEOTIDE SEQUENCE</scope>
    <source>
        <strain evidence="10">Irish</strain>
        <tissue evidence="10">Whole body</tissue>
    </source>
</reference>
<feature type="domain" description="VPS37 C-terminal" evidence="9">
    <location>
        <begin position="364"/>
        <end position="451"/>
    </location>
</feature>
<organism evidence="10 11">
    <name type="scientific">Microctonus aethiopoides</name>
    <dbReference type="NCBI Taxonomy" id="144406"/>
    <lineage>
        <taxon>Eukaryota</taxon>
        <taxon>Metazoa</taxon>
        <taxon>Ecdysozoa</taxon>
        <taxon>Arthropoda</taxon>
        <taxon>Hexapoda</taxon>
        <taxon>Insecta</taxon>
        <taxon>Pterygota</taxon>
        <taxon>Neoptera</taxon>
        <taxon>Endopterygota</taxon>
        <taxon>Hymenoptera</taxon>
        <taxon>Apocrita</taxon>
        <taxon>Ichneumonoidea</taxon>
        <taxon>Braconidae</taxon>
        <taxon>Euphorinae</taxon>
        <taxon>Microctonus</taxon>
    </lineage>
</organism>
<proteinExistence type="inferred from homology"/>
<dbReference type="Proteomes" id="UP001168990">
    <property type="component" value="Unassembled WGS sequence"/>
</dbReference>
<dbReference type="PANTHER" id="PTHR13678">
    <property type="entry name" value="VACUOLAR PROTEIN SORTING-ASSOCIATED PROTEIN 37"/>
    <property type="match status" value="1"/>
</dbReference>
<dbReference type="GO" id="GO:0006623">
    <property type="term" value="P:protein targeting to vacuole"/>
    <property type="evidence" value="ECO:0007669"/>
    <property type="project" value="TreeGrafter"/>
</dbReference>
<keyword evidence="4" id="KW-0967">Endosome</keyword>
<evidence type="ECO:0000256" key="5">
    <source>
        <dbReference type="ARBA" id="ARBA00022927"/>
    </source>
</evidence>
<evidence type="ECO:0000256" key="4">
    <source>
        <dbReference type="ARBA" id="ARBA00022753"/>
    </source>
</evidence>
<keyword evidence="3 7" id="KW-0813">Transport</keyword>
<dbReference type="GO" id="GO:0031902">
    <property type="term" value="C:late endosome membrane"/>
    <property type="evidence" value="ECO:0007669"/>
    <property type="project" value="UniProtKB-SubCell"/>
</dbReference>
<evidence type="ECO:0000256" key="7">
    <source>
        <dbReference type="PROSITE-ProRule" id="PRU00646"/>
    </source>
</evidence>
<evidence type="ECO:0000256" key="8">
    <source>
        <dbReference type="SAM" id="Coils"/>
    </source>
</evidence>
<dbReference type="GO" id="GO:0043162">
    <property type="term" value="P:ubiquitin-dependent protein catabolic process via the multivesicular body sorting pathway"/>
    <property type="evidence" value="ECO:0007669"/>
    <property type="project" value="TreeGrafter"/>
</dbReference>
<keyword evidence="5 7" id="KW-0653">Protein transport</keyword>
<dbReference type="PROSITE" id="PS51314">
    <property type="entry name" value="VPS37_C"/>
    <property type="match status" value="1"/>
</dbReference>
<accession>A0AA39FUA3</accession>
<protein>
    <recommendedName>
        <fullName evidence="9">VPS37 C-terminal domain-containing protein</fullName>
    </recommendedName>
</protein>
<gene>
    <name evidence="10" type="ORF">PV328_000152</name>
</gene>
<evidence type="ECO:0000256" key="1">
    <source>
        <dbReference type="ARBA" id="ARBA00004633"/>
    </source>
</evidence>
<keyword evidence="8" id="KW-0175">Coiled coil</keyword>
<comment type="subcellular location">
    <subcellularLocation>
        <location evidence="1">Late endosome membrane</location>
        <topology evidence="1">Peripheral membrane protein</topology>
    </subcellularLocation>
</comment>
<comment type="caution">
    <text evidence="10">The sequence shown here is derived from an EMBL/GenBank/DDBJ whole genome shotgun (WGS) entry which is preliminary data.</text>
</comment>
<comment type="function">
    <text evidence="6">Component of the ESCRT-I complex, a regulator of vesicular trafficking process. Required for the sorting of endocytic ubiquitinated cargos into multivesicular bodies. May be involved in cell growth and differentiation.</text>
</comment>
<dbReference type="EMBL" id="JAQQBS010000001">
    <property type="protein sequence ID" value="KAK0175965.1"/>
    <property type="molecule type" value="Genomic_DNA"/>
</dbReference>
<dbReference type="Pfam" id="PF07200">
    <property type="entry name" value="Mod_r"/>
    <property type="match status" value="1"/>
</dbReference>
<dbReference type="AlphaFoldDB" id="A0AA39FUA3"/>
<dbReference type="GO" id="GO:0000813">
    <property type="term" value="C:ESCRT I complex"/>
    <property type="evidence" value="ECO:0007669"/>
    <property type="project" value="TreeGrafter"/>
</dbReference>
<dbReference type="InterPro" id="IPR009851">
    <property type="entry name" value="Mod_r"/>
</dbReference>
<evidence type="ECO:0000256" key="3">
    <source>
        <dbReference type="ARBA" id="ARBA00022448"/>
    </source>
</evidence>
<keyword evidence="11" id="KW-1185">Reference proteome</keyword>
<sequence length="451" mass="51569">MISRIFRGDNENAAIKRKRQIDTLKIFNDNVIELREDAEYQVQFDAGDKRMAIIVSLSPEFPLEKPVLRISPSVIHHPWCNEHSEIVSAPGLINFTVHSDLGRVVQAIIREFSKNPPSQFHEDVSLAANTLHRNESQDGTFSYGLQRYPDLSATAAAAAAAYNSSCYNSQYPKYSSNPNIHKYNYINTSVADDEQTTFASTSYRLMYPNNHHHQTNSHHSVNPNTISTTTITTSTTTASNASNNHFIQYFGSHQSTSYMNPTCHNMKYPQSMSNLPPMHSIVNMEFPELNNLSNEELMELRKGGDDNIDAFLDEYSRLEDIHSSIDEIIDSVEEMANSNLAKEVELKTLQDEITSKIQTVSQLKTRYDYLIQQYNKLSEAFTPDHIRECLKRVADDSHEQSEKIAENFLEKKIDVERFLSTYIECRKLGQARRTKEEKLAHQLNELKRAGY</sequence>
<dbReference type="GO" id="GO:0006612">
    <property type="term" value="P:protein targeting to membrane"/>
    <property type="evidence" value="ECO:0007669"/>
    <property type="project" value="TreeGrafter"/>
</dbReference>
<evidence type="ECO:0000256" key="6">
    <source>
        <dbReference type="ARBA" id="ARBA00025010"/>
    </source>
</evidence>
<name>A0AA39FUA3_9HYME</name>
<dbReference type="InterPro" id="IPR037202">
    <property type="entry name" value="ESCRT_assembly_dom"/>
</dbReference>
<reference evidence="10" key="2">
    <citation type="submission" date="2023-03" db="EMBL/GenBank/DDBJ databases">
        <authorList>
            <person name="Inwood S.N."/>
            <person name="Skelly J.G."/>
            <person name="Guhlin J."/>
            <person name="Harrop T.W.R."/>
            <person name="Goldson S.G."/>
            <person name="Dearden P.K."/>
        </authorList>
    </citation>
    <scope>NUCLEOTIDE SEQUENCE</scope>
    <source>
        <strain evidence="10">Irish</strain>
        <tissue evidence="10">Whole body</tissue>
    </source>
</reference>
<evidence type="ECO:0000256" key="2">
    <source>
        <dbReference type="ARBA" id="ARBA00007617"/>
    </source>
</evidence>
<evidence type="ECO:0000259" key="9">
    <source>
        <dbReference type="PROSITE" id="PS51314"/>
    </source>
</evidence>
<dbReference type="PANTHER" id="PTHR13678:SF25">
    <property type="entry name" value="EG:115C2.5 PROTEIN"/>
    <property type="match status" value="1"/>
</dbReference>
<dbReference type="SUPFAM" id="SSF140111">
    <property type="entry name" value="Endosomal sorting complex assembly domain"/>
    <property type="match status" value="1"/>
</dbReference>
<evidence type="ECO:0000313" key="10">
    <source>
        <dbReference type="EMBL" id="KAK0175965.1"/>
    </source>
</evidence>